<dbReference type="HOGENOM" id="CLU_2811047_0_0_11"/>
<dbReference type="Proteomes" id="UP000001918">
    <property type="component" value="Chromosome"/>
</dbReference>
<gene>
    <name evidence="1" type="ordered locus">Tcur_4970</name>
</gene>
<evidence type="ECO:0000313" key="2">
    <source>
        <dbReference type="Proteomes" id="UP000001918"/>
    </source>
</evidence>
<dbReference type="AlphaFoldDB" id="D1A955"/>
<organism evidence="1 2">
    <name type="scientific">Thermomonospora curvata (strain ATCC 19995 / DSM 43183 / JCM 3096 / KCTC 9072 / NBRC 15933 / NCIMB 10081 / Henssen B9)</name>
    <dbReference type="NCBI Taxonomy" id="471852"/>
    <lineage>
        <taxon>Bacteria</taxon>
        <taxon>Bacillati</taxon>
        <taxon>Actinomycetota</taxon>
        <taxon>Actinomycetes</taxon>
        <taxon>Streptosporangiales</taxon>
        <taxon>Thermomonosporaceae</taxon>
        <taxon>Thermomonospora</taxon>
    </lineage>
</organism>
<name>D1A955_THECD</name>
<evidence type="ECO:0000313" key="1">
    <source>
        <dbReference type="EMBL" id="ACZ00485.1"/>
    </source>
</evidence>
<dbReference type="KEGG" id="tcu:Tcur_4970"/>
<proteinExistence type="predicted"/>
<dbReference type="EMBL" id="CP001738">
    <property type="protein sequence ID" value="ACZ00485.1"/>
    <property type="molecule type" value="Genomic_DNA"/>
</dbReference>
<keyword evidence="2" id="KW-1185">Reference proteome</keyword>
<accession>D1A955</accession>
<protein>
    <submittedName>
        <fullName evidence="1">Uncharacterized protein</fullName>
    </submittedName>
</protein>
<reference evidence="1 2" key="1">
    <citation type="journal article" date="2011" name="Stand. Genomic Sci.">
        <title>Complete genome sequence of Thermomonospora curvata type strain (B9).</title>
        <authorList>
            <person name="Chertkov O."/>
            <person name="Sikorski J."/>
            <person name="Nolan M."/>
            <person name="Lapidus A."/>
            <person name="Lucas S."/>
            <person name="Del Rio T.G."/>
            <person name="Tice H."/>
            <person name="Cheng J.F."/>
            <person name="Goodwin L."/>
            <person name="Pitluck S."/>
            <person name="Liolios K."/>
            <person name="Ivanova N."/>
            <person name="Mavromatis K."/>
            <person name="Mikhailova N."/>
            <person name="Ovchinnikova G."/>
            <person name="Pati A."/>
            <person name="Chen A."/>
            <person name="Palaniappan K."/>
            <person name="Djao O.D."/>
            <person name="Land M."/>
            <person name="Hauser L."/>
            <person name="Chang Y.J."/>
            <person name="Jeffries C.D."/>
            <person name="Brettin T."/>
            <person name="Han C."/>
            <person name="Detter J.C."/>
            <person name="Rohde M."/>
            <person name="Goker M."/>
            <person name="Woyke T."/>
            <person name="Bristow J."/>
            <person name="Eisen J.A."/>
            <person name="Markowitz V."/>
            <person name="Hugenholtz P."/>
            <person name="Klenk H.P."/>
            <person name="Kyrpides N.C."/>
        </authorList>
    </citation>
    <scope>NUCLEOTIDE SEQUENCE [LARGE SCALE GENOMIC DNA]</scope>
    <source>
        <strain evidence="2">ATCC 19995 / DSM 43183 / JCM 3096 / KCTC 9072 / NBRC 15933 / NCIMB 10081 / Henssen B9</strain>
    </source>
</reference>
<sequence length="67" mass="7502">MLALSSFIPLVNSFIKGTLRALNRLSCRQRDFSSGFLSDGRRYKGSPQALHRDVFGAHRASHRTAPQ</sequence>